<dbReference type="Pfam" id="PF07717">
    <property type="entry name" value="OB_NTP_bind"/>
    <property type="match status" value="1"/>
</dbReference>
<dbReference type="Pfam" id="PF04408">
    <property type="entry name" value="WHD_HA2"/>
    <property type="match status" value="1"/>
</dbReference>
<feature type="compositionally biased region" description="Acidic residues" evidence="8">
    <location>
        <begin position="146"/>
        <end position="155"/>
    </location>
</feature>
<feature type="compositionally biased region" description="Acidic residues" evidence="8">
    <location>
        <begin position="353"/>
        <end position="378"/>
    </location>
</feature>
<dbReference type="PROSITE" id="PS00690">
    <property type="entry name" value="DEAH_ATP_HELICASE"/>
    <property type="match status" value="1"/>
</dbReference>
<dbReference type="SMART" id="SM00847">
    <property type="entry name" value="HA2"/>
    <property type="match status" value="1"/>
</dbReference>
<protein>
    <recommendedName>
        <fullName evidence="2">RNA helicase</fullName>
        <ecNumber evidence="2">3.6.4.13</ecNumber>
    </recommendedName>
</protein>
<feature type="compositionally biased region" description="Basic residues" evidence="8">
    <location>
        <begin position="208"/>
        <end position="217"/>
    </location>
</feature>
<dbReference type="EMBL" id="CP063413">
    <property type="protein sequence ID" value="QSZ37691.1"/>
    <property type="molecule type" value="Genomic_DNA"/>
</dbReference>
<evidence type="ECO:0000256" key="3">
    <source>
        <dbReference type="ARBA" id="ARBA00022741"/>
    </source>
</evidence>
<dbReference type="InterPro" id="IPR001650">
    <property type="entry name" value="Helicase_C-like"/>
</dbReference>
<dbReference type="Pfam" id="PF00271">
    <property type="entry name" value="Helicase_C"/>
    <property type="match status" value="1"/>
</dbReference>
<dbReference type="Gene3D" id="3.40.50.300">
    <property type="entry name" value="P-loop containing nucleotide triphosphate hydrolases"/>
    <property type="match status" value="2"/>
</dbReference>
<evidence type="ECO:0000313" key="11">
    <source>
        <dbReference type="EMBL" id="QSZ37691.1"/>
    </source>
</evidence>
<dbReference type="EC" id="3.6.4.13" evidence="2"/>
<keyword evidence="3" id="KW-0547">Nucleotide-binding</keyword>
<evidence type="ECO:0000256" key="4">
    <source>
        <dbReference type="ARBA" id="ARBA00022801"/>
    </source>
</evidence>
<organism evidence="11 12">
    <name type="scientific">Monilinia vaccinii-corymbosi</name>
    <dbReference type="NCBI Taxonomy" id="61207"/>
    <lineage>
        <taxon>Eukaryota</taxon>
        <taxon>Fungi</taxon>
        <taxon>Dikarya</taxon>
        <taxon>Ascomycota</taxon>
        <taxon>Pezizomycotina</taxon>
        <taxon>Leotiomycetes</taxon>
        <taxon>Helotiales</taxon>
        <taxon>Sclerotiniaceae</taxon>
        <taxon>Monilinia</taxon>
    </lineage>
</organism>
<dbReference type="FunFam" id="1.20.120.1080:FF:000023">
    <property type="entry name" value="ATP-dependent RNA helicase"/>
    <property type="match status" value="1"/>
</dbReference>
<feature type="domain" description="Helicase C-terminal" evidence="10">
    <location>
        <begin position="673"/>
        <end position="909"/>
    </location>
</feature>
<accession>A0A8A3PS82</accession>
<evidence type="ECO:0000259" key="10">
    <source>
        <dbReference type="PROSITE" id="PS51194"/>
    </source>
</evidence>
<proteinExistence type="inferred from homology"/>
<feature type="compositionally biased region" description="Basic and acidic residues" evidence="8">
    <location>
        <begin position="40"/>
        <end position="59"/>
    </location>
</feature>
<evidence type="ECO:0000256" key="6">
    <source>
        <dbReference type="ARBA" id="ARBA00022840"/>
    </source>
</evidence>
<dbReference type="GO" id="GO:0003723">
    <property type="term" value="F:RNA binding"/>
    <property type="evidence" value="ECO:0007669"/>
    <property type="project" value="TreeGrafter"/>
</dbReference>
<dbReference type="Pfam" id="PF00270">
    <property type="entry name" value="DEAD"/>
    <property type="match status" value="1"/>
</dbReference>
<dbReference type="InterPro" id="IPR011545">
    <property type="entry name" value="DEAD/DEAH_box_helicase_dom"/>
</dbReference>
<dbReference type="CDD" id="cd17982">
    <property type="entry name" value="DEXHc_DHX37"/>
    <property type="match status" value="1"/>
</dbReference>
<gene>
    <name evidence="11" type="ORF">DSL72_008790</name>
</gene>
<evidence type="ECO:0000256" key="2">
    <source>
        <dbReference type="ARBA" id="ARBA00012552"/>
    </source>
</evidence>
<feature type="domain" description="Helicase ATP-binding" evidence="9">
    <location>
        <begin position="474"/>
        <end position="651"/>
    </location>
</feature>
<feature type="compositionally biased region" description="Basic residues" evidence="8">
    <location>
        <begin position="7"/>
        <end position="16"/>
    </location>
</feature>
<evidence type="ECO:0000313" key="12">
    <source>
        <dbReference type="Proteomes" id="UP000672032"/>
    </source>
</evidence>
<dbReference type="InterPro" id="IPR002464">
    <property type="entry name" value="DNA/RNA_helicase_DEAH_CS"/>
</dbReference>
<feature type="region of interest" description="Disordered" evidence="8">
    <location>
        <begin position="1"/>
        <end position="64"/>
    </location>
</feature>
<dbReference type="PROSITE" id="PS51194">
    <property type="entry name" value="HELICASE_CTER"/>
    <property type="match status" value="1"/>
</dbReference>
<dbReference type="InterPro" id="IPR014001">
    <property type="entry name" value="Helicase_ATP-bd"/>
</dbReference>
<dbReference type="GO" id="GO:0005524">
    <property type="term" value="F:ATP binding"/>
    <property type="evidence" value="ECO:0007669"/>
    <property type="project" value="UniProtKB-KW"/>
</dbReference>
<dbReference type="PROSITE" id="PS51192">
    <property type="entry name" value="HELICASE_ATP_BIND_1"/>
    <property type="match status" value="1"/>
</dbReference>
<feature type="compositionally biased region" description="Acidic residues" evidence="8">
    <location>
        <begin position="254"/>
        <end position="264"/>
    </location>
</feature>
<dbReference type="GO" id="GO:0003724">
    <property type="term" value="F:RNA helicase activity"/>
    <property type="evidence" value="ECO:0007669"/>
    <property type="project" value="UniProtKB-EC"/>
</dbReference>
<feature type="compositionally biased region" description="Basic and acidic residues" evidence="8">
    <location>
        <begin position="379"/>
        <end position="388"/>
    </location>
</feature>
<dbReference type="GO" id="GO:0000462">
    <property type="term" value="P:maturation of SSU-rRNA from tricistronic rRNA transcript (SSU-rRNA, 5.8S rRNA, LSU-rRNA)"/>
    <property type="evidence" value="ECO:0007669"/>
    <property type="project" value="TreeGrafter"/>
</dbReference>
<dbReference type="InterPro" id="IPR027417">
    <property type="entry name" value="P-loop_NTPase"/>
</dbReference>
<evidence type="ECO:0000256" key="7">
    <source>
        <dbReference type="ARBA" id="ARBA00047984"/>
    </source>
</evidence>
<reference evidence="11" key="1">
    <citation type="submission" date="2020-10" db="EMBL/GenBank/DDBJ databases">
        <title>Genome Sequence of Monilinia vaccinii-corymbosi Sheds Light on Mummy Berry Disease Infection of Blueberry and Mating Type.</title>
        <authorList>
            <person name="Yow A.G."/>
            <person name="Zhang Y."/>
            <person name="Bansal K."/>
            <person name="Eacker S.M."/>
            <person name="Sullivan S."/>
            <person name="Liachko I."/>
            <person name="Cubeta M.A."/>
            <person name="Rollins J.A."/>
            <person name="Ashrafi H."/>
        </authorList>
    </citation>
    <scope>NUCLEOTIDE SEQUENCE</scope>
    <source>
        <strain evidence="11">RL-1</strain>
    </source>
</reference>
<dbReference type="InterPro" id="IPR011709">
    <property type="entry name" value="DEAD-box_helicase_OB_fold"/>
</dbReference>
<dbReference type="GO" id="GO:0005730">
    <property type="term" value="C:nucleolus"/>
    <property type="evidence" value="ECO:0007669"/>
    <property type="project" value="TreeGrafter"/>
</dbReference>
<dbReference type="PANTHER" id="PTHR18934">
    <property type="entry name" value="ATP-DEPENDENT RNA HELICASE"/>
    <property type="match status" value="1"/>
</dbReference>
<dbReference type="Gene3D" id="1.20.120.1080">
    <property type="match status" value="1"/>
</dbReference>
<dbReference type="GO" id="GO:1990904">
    <property type="term" value="C:ribonucleoprotein complex"/>
    <property type="evidence" value="ECO:0007669"/>
    <property type="project" value="UniProtKB-ARBA"/>
</dbReference>
<evidence type="ECO:0000256" key="8">
    <source>
        <dbReference type="SAM" id="MobiDB-lite"/>
    </source>
</evidence>
<keyword evidence="4" id="KW-0378">Hydrolase</keyword>
<dbReference type="OrthoDB" id="10253254at2759"/>
<dbReference type="InterPro" id="IPR048333">
    <property type="entry name" value="HA2_WH"/>
</dbReference>
<dbReference type="Proteomes" id="UP000672032">
    <property type="component" value="Chromosome 9"/>
</dbReference>
<comment type="catalytic activity">
    <reaction evidence="7">
        <text>ATP + H2O = ADP + phosphate + H(+)</text>
        <dbReference type="Rhea" id="RHEA:13065"/>
        <dbReference type="ChEBI" id="CHEBI:15377"/>
        <dbReference type="ChEBI" id="CHEBI:15378"/>
        <dbReference type="ChEBI" id="CHEBI:30616"/>
        <dbReference type="ChEBI" id="CHEBI:43474"/>
        <dbReference type="ChEBI" id="CHEBI:456216"/>
        <dbReference type="EC" id="3.6.4.13"/>
    </reaction>
</comment>
<dbReference type="SMART" id="SM00487">
    <property type="entry name" value="DEXDc"/>
    <property type="match status" value="1"/>
</dbReference>
<name>A0A8A3PS82_9HELO</name>
<dbReference type="InterPro" id="IPR007502">
    <property type="entry name" value="Helicase-assoc_dom"/>
</dbReference>
<evidence type="ECO:0000259" key="9">
    <source>
        <dbReference type="PROSITE" id="PS51192"/>
    </source>
</evidence>
<comment type="similarity">
    <text evidence="1">Belongs to the DEAD box helicase family. DEAH subfamily.</text>
</comment>
<feature type="compositionally biased region" description="Acidic residues" evidence="8">
    <location>
        <begin position="284"/>
        <end position="317"/>
    </location>
</feature>
<dbReference type="SUPFAM" id="SSF52540">
    <property type="entry name" value="P-loop containing nucleoside triphosphate hydrolases"/>
    <property type="match status" value="1"/>
</dbReference>
<dbReference type="SMART" id="SM00490">
    <property type="entry name" value="HELICc"/>
    <property type="match status" value="1"/>
</dbReference>
<dbReference type="GO" id="GO:0016787">
    <property type="term" value="F:hydrolase activity"/>
    <property type="evidence" value="ECO:0007669"/>
    <property type="project" value="UniProtKB-KW"/>
</dbReference>
<keyword evidence="6" id="KW-0067">ATP-binding</keyword>
<feature type="region of interest" description="Disordered" evidence="8">
    <location>
        <begin position="87"/>
        <end position="109"/>
    </location>
</feature>
<evidence type="ECO:0000256" key="5">
    <source>
        <dbReference type="ARBA" id="ARBA00022806"/>
    </source>
</evidence>
<evidence type="ECO:0000256" key="1">
    <source>
        <dbReference type="ARBA" id="ARBA00008792"/>
    </source>
</evidence>
<keyword evidence="5" id="KW-0347">Helicase</keyword>
<feature type="region of interest" description="Disordered" evidence="8">
    <location>
        <begin position="341"/>
        <end position="389"/>
    </location>
</feature>
<dbReference type="Pfam" id="PF21010">
    <property type="entry name" value="HA2_C"/>
    <property type="match status" value="1"/>
</dbReference>
<dbReference type="FunFam" id="3.40.50.300:FF:000637">
    <property type="entry name" value="ATP-dependent RNA helicase DHX37/DHR1"/>
    <property type="match status" value="1"/>
</dbReference>
<feature type="compositionally biased region" description="Basic and acidic residues" evidence="8">
    <location>
        <begin position="265"/>
        <end position="274"/>
    </location>
</feature>
<feature type="region of interest" description="Disordered" evidence="8">
    <location>
        <begin position="129"/>
        <end position="329"/>
    </location>
</feature>
<feature type="compositionally biased region" description="Basic and acidic residues" evidence="8">
    <location>
        <begin position="196"/>
        <end position="205"/>
    </location>
</feature>
<feature type="compositionally biased region" description="Basic and acidic residues" evidence="8">
    <location>
        <begin position="135"/>
        <end position="145"/>
    </location>
</feature>
<sequence length="1309" mass="145680">MPPKFIPRQRKHKVLARNKVNESENPVDSNAIEIHPSSKSAHEEKKRKLKEELAGDHKISGKKAKRLEKYIESKLRKDENRILIEKLSKRKEEGGSYESSKKLGQGALTRRERLARALKERERGIDIDGDGEELLFEKRTVREIESESSEGEDDEIGQKKEGGLSQGTTTTTAPTLAIQETPARILQFGAGTGLKRPLEVDDDGKPVIQKRQRRGGSKSRISLKPQAPAAEPAWEGFSSDSEADSDEEMKSGEDSDDSGTPEETSDLKRAELMKRLTGIFAEDAGNESEDSSENNSSDDDRSEDDSGDSDEDNDEASDPEHAQLLKNIMAIFAESKEGALQSKLGNDIKDGSEEGSSDEESDEEDSEESSEDDEDDDNTTLKKQERSSAFKAWATQQINEAYGYEPSTNIPNATETPRIEGFEPRPLEQDPLPIELQPTTNLSRKAFSVSVERPSSIQDVRLKLPVVAEEQKIMEAIHNNNLVVVYGATGSGKTTQVPQFLYEAGYGTKDSPNPGMIGVTQPRRVAAVSMAKRVGDELADHGKRVAYQIRFEGTLSSDTAIKFMTDGVLLREVAQDIALRKYSAIIIDEAHERSVNTDILIGMLSRVVKLREEMALEDSSIKPLKLIIMSATLRITDFTENKTLFSTPPPVLQAEGRQYPVTIHFARKTHHDYVEEAFRKISKGHRKLPPGGMLVFLTGQNEITHLSKKLKEAFKIGSTTAGPQVRISGKDAPIEAEDIDFGDTMDTTTDDYVDDDDEVTFNDDEDFDIGEEADTGPSKMHILPLYSLLPTKEQLRVFEPPPDGSRLIVLATNVAETSLTISGIRYVFDCGRSKERKYDKTTGVQSFEVGWISKASASQRAGRAGRTGPGHCYRFYSSAVYERDFEEYAEPEILRMPIEGVVLQLKSMNLQHVVNFPFPTPPDRQSLASSERLLTYLSAISPSGQITPTGSTMSIFPLSPRFARILLVGHLHDCLPYTIALVAGLSAADIFIPENQVIPAAAPREDEDSYLTTAEKIEQDARANLRRQFNKVHQSFCFLDDRSDAIKLLQAVGEFAHEPTESWCSSHFVRYKTLKEISQLRRQITDLLRTNIPAFAALKYEEKLAPPSAKQVKALKQMVAAGFIDNVAIRADLSPTQIEAYRKPKRAIDVPYLTLFPSHLRTPNKHNDENQEQDKAVYIHPASPLSHLSPNECPEYIIYSYLQKPAEDVNADGSRKRQKTRMHSLTDVTGGQLASLAKGTSLLEYGKPIKEVMVKEKKKGTKEGGEESDMRECWVVPYLRAEGSGGLGWPLPARKVVQKKVRGKGWVVE</sequence>
<dbReference type="CDD" id="cd18791">
    <property type="entry name" value="SF2_C_RHA"/>
    <property type="match status" value="1"/>
</dbReference>
<dbReference type="PANTHER" id="PTHR18934:SF99">
    <property type="entry name" value="ATP-DEPENDENT RNA HELICASE DHX37-RELATED"/>
    <property type="match status" value="1"/>
</dbReference>
<keyword evidence="12" id="KW-1185">Reference proteome</keyword>